<name>A0A4Z0GIF2_9ACTN</name>
<protein>
    <submittedName>
        <fullName evidence="1">Uncharacterized protein</fullName>
    </submittedName>
</protein>
<accession>A0A4Z0GIF2</accession>
<dbReference type="AlphaFoldDB" id="A0A4Z0GIF2"/>
<evidence type="ECO:0000313" key="2">
    <source>
        <dbReference type="Proteomes" id="UP000297948"/>
    </source>
</evidence>
<dbReference type="EMBL" id="SRID01000330">
    <property type="protein sequence ID" value="TGA95271.1"/>
    <property type="molecule type" value="Genomic_DNA"/>
</dbReference>
<comment type="caution">
    <text evidence="1">The sequence shown here is derived from an EMBL/GenBank/DDBJ whole genome shotgun (WGS) entry which is preliminary data.</text>
</comment>
<dbReference type="OrthoDB" id="4334205at2"/>
<dbReference type="Proteomes" id="UP000297948">
    <property type="component" value="Unassembled WGS sequence"/>
</dbReference>
<evidence type="ECO:0000313" key="1">
    <source>
        <dbReference type="EMBL" id="TGA95271.1"/>
    </source>
</evidence>
<gene>
    <name evidence="1" type="ORF">E4099_25675</name>
</gene>
<dbReference type="RefSeq" id="WP_135341492.1">
    <property type="nucleotide sequence ID" value="NZ_JBHLTX010000039.1"/>
</dbReference>
<proteinExistence type="predicted"/>
<sequence length="183" mass="19226">MVALVLLVLIAGGAVAWSLLRGHEDSPLGDRPRATDRAAGISYAVPEGWKYEDKGLVDAFTSTLGGKGRDGTGAGMVVGRGGGIPESALRQRTEAAARSNAEYFYGDCSWKQLESRATTVDDRPAHTVLLKVRDEDGPAGRLRMTVISLPGDRAAFLIGFSGPGDAAEGRLVDLVLESVAVES</sequence>
<keyword evidence="2" id="KW-1185">Reference proteome</keyword>
<organism evidence="1 2">
    <name type="scientific">Streptomyces palmae</name>
    <dbReference type="NCBI Taxonomy" id="1701085"/>
    <lineage>
        <taxon>Bacteria</taxon>
        <taxon>Bacillati</taxon>
        <taxon>Actinomycetota</taxon>
        <taxon>Actinomycetes</taxon>
        <taxon>Kitasatosporales</taxon>
        <taxon>Streptomycetaceae</taxon>
        <taxon>Streptomyces</taxon>
    </lineage>
</organism>
<reference evidence="1 2" key="1">
    <citation type="submission" date="2019-03" db="EMBL/GenBank/DDBJ databases">
        <authorList>
            <person name="Gonzalez-Pimentel J.L."/>
        </authorList>
    </citation>
    <scope>NUCLEOTIDE SEQUENCE [LARGE SCALE GENOMIC DNA]</scope>
    <source>
        <strain evidence="1 2">JCM 31289</strain>
    </source>
</reference>